<evidence type="ECO:0000313" key="7">
    <source>
        <dbReference type="EMBL" id="SFZ96931.1"/>
    </source>
</evidence>
<dbReference type="InterPro" id="IPR003688">
    <property type="entry name" value="TraG/VirD4"/>
</dbReference>
<evidence type="ECO:0000256" key="6">
    <source>
        <dbReference type="ARBA" id="ARBA00023136"/>
    </source>
</evidence>
<dbReference type="SUPFAM" id="SSF52540">
    <property type="entry name" value="P-loop containing nucleoside triphosphate hydrolases"/>
    <property type="match status" value="1"/>
</dbReference>
<keyword evidence="8" id="KW-1185">Reference proteome</keyword>
<dbReference type="InterPro" id="IPR051539">
    <property type="entry name" value="T4SS-coupling_protein"/>
</dbReference>
<keyword evidence="6" id="KW-0472">Membrane</keyword>
<evidence type="ECO:0000313" key="8">
    <source>
        <dbReference type="Proteomes" id="UP000182034"/>
    </source>
</evidence>
<dbReference type="AlphaFoldDB" id="A0A1K2IYR7"/>
<dbReference type="InterPro" id="IPR027417">
    <property type="entry name" value="P-loop_NTPase"/>
</dbReference>
<evidence type="ECO:0000256" key="4">
    <source>
        <dbReference type="ARBA" id="ARBA00022692"/>
    </source>
</evidence>
<proteinExistence type="inferred from homology"/>
<dbReference type="Gene3D" id="3.40.50.300">
    <property type="entry name" value="P-loop containing nucleotide triphosphate hydrolases"/>
    <property type="match status" value="2"/>
</dbReference>
<comment type="similarity">
    <text evidence="2">Belongs to the VirD4/TraG family.</text>
</comment>
<dbReference type="STRING" id="1612149.SAMN05216324_13025"/>
<evidence type="ECO:0000256" key="5">
    <source>
        <dbReference type="ARBA" id="ARBA00022989"/>
    </source>
</evidence>
<protein>
    <submittedName>
        <fullName evidence="7">Type IV secretory pathway, VirD4 component, TraG/TraD family ATPase</fullName>
    </submittedName>
</protein>
<evidence type="ECO:0000256" key="1">
    <source>
        <dbReference type="ARBA" id="ARBA00004651"/>
    </source>
</evidence>
<name>A0A1K2IYR7_9FLAO</name>
<dbReference type="EMBL" id="FPKW01000030">
    <property type="protein sequence ID" value="SFZ96931.1"/>
    <property type="molecule type" value="Genomic_DNA"/>
</dbReference>
<sequence>MDKIWKLISGEKEQQYETLHGSSRFMTKREEQDILSRWNKGIVVDGKRRISRTKTIHTLILASTGGGKSVWISANLLKPKSDSYIVTDTSGELFKLTSKYLEKKGYKILHFNLSQDGAKGLHYNPLAFLKTDSDIQRFSKVLLQAQGLDKGNDPFWQISTEQLFFVLIKAVLKMPSEQQTLQTLYHLVDLCTADIEQAEGVLTSSMDDELYLKFSAFKNYSEKLRTSVLATASAVLSPLNDSYIQQLTSKNDLDISLLRKQKTILYIQNSERDLAHTAFLRNLLLKDIFYNLLAPRGKNEKRVYVFLDEFANVYVPDFTTLITVSRKYDLSLTCALQDLQQLKQNYPNAENTILSNFQVKIVLPGLNADSSEQISRLLGMATVTSESNETKKSSLTARRLLTADEIRTLSSDEGIMIFSNKLPIRLKMKPWYKSFWLRLRLGMY</sequence>
<evidence type="ECO:0000256" key="2">
    <source>
        <dbReference type="ARBA" id="ARBA00008806"/>
    </source>
</evidence>
<dbReference type="CDD" id="cd01127">
    <property type="entry name" value="TrwB_TraG_TraD_VirD4"/>
    <property type="match status" value="1"/>
</dbReference>
<keyword evidence="4" id="KW-0812">Transmembrane</keyword>
<evidence type="ECO:0000256" key="3">
    <source>
        <dbReference type="ARBA" id="ARBA00022475"/>
    </source>
</evidence>
<dbReference type="PANTHER" id="PTHR37937">
    <property type="entry name" value="CONJUGATIVE TRANSFER: DNA TRANSPORT"/>
    <property type="match status" value="1"/>
</dbReference>
<keyword evidence="3" id="KW-1003">Cell membrane</keyword>
<keyword evidence="5" id="KW-1133">Transmembrane helix</keyword>
<accession>A0A1K2IYR7</accession>
<dbReference type="Proteomes" id="UP000182034">
    <property type="component" value="Unassembled WGS sequence"/>
</dbReference>
<dbReference type="RefSeq" id="WP_083582427.1">
    <property type="nucleotide sequence ID" value="NZ_FPKW01000030.1"/>
</dbReference>
<dbReference type="OrthoDB" id="9759295at2"/>
<dbReference type="PANTHER" id="PTHR37937:SF1">
    <property type="entry name" value="CONJUGATIVE TRANSFER: DNA TRANSPORT"/>
    <property type="match status" value="1"/>
</dbReference>
<organism evidence="7 8">
    <name type="scientific">Chryseobacterium limigenitum</name>
    <dbReference type="NCBI Taxonomy" id="1612149"/>
    <lineage>
        <taxon>Bacteria</taxon>
        <taxon>Pseudomonadati</taxon>
        <taxon>Bacteroidota</taxon>
        <taxon>Flavobacteriia</taxon>
        <taxon>Flavobacteriales</taxon>
        <taxon>Weeksellaceae</taxon>
        <taxon>Chryseobacterium group</taxon>
        <taxon>Chryseobacterium</taxon>
    </lineage>
</organism>
<dbReference type="Pfam" id="PF02534">
    <property type="entry name" value="T4SS-DNA_transf"/>
    <property type="match status" value="1"/>
</dbReference>
<gene>
    <name evidence="7" type="ORF">SAMN05216324_13025</name>
</gene>
<reference evidence="8" key="1">
    <citation type="submission" date="2016-10" db="EMBL/GenBank/DDBJ databases">
        <authorList>
            <person name="Varghese N."/>
            <person name="Submissions S."/>
        </authorList>
    </citation>
    <scope>NUCLEOTIDE SEQUENCE [LARGE SCALE GENOMIC DNA]</scope>
    <source>
        <strain evidence="8">SUR2</strain>
    </source>
</reference>
<dbReference type="GO" id="GO:0005886">
    <property type="term" value="C:plasma membrane"/>
    <property type="evidence" value="ECO:0007669"/>
    <property type="project" value="UniProtKB-SubCell"/>
</dbReference>
<comment type="subcellular location">
    <subcellularLocation>
        <location evidence="1">Cell membrane</location>
        <topology evidence="1">Multi-pass membrane protein</topology>
    </subcellularLocation>
</comment>